<sequence>MGNGVPDKNATLGNIINLSSHVLSDSESSLLARVWTLSIKLLAIPSQLFWTLFRNLTLKRHFAVSQTERGLVEYDSNTLNNSNDSIEATESDISELDGGTVSGMDVHLSPNFDFKDLCGLLTLEELLHENAEPGATELSVTHTNLRKHSEYYPVQSKSHQIDLLFKLVQQDLEKLDIKNKN</sequence>
<dbReference type="AlphaFoldDB" id="A0A974H8Z6"/>
<organism evidence="1 2">
    <name type="scientific">Xenopus laevis</name>
    <name type="common">African clawed frog</name>
    <dbReference type="NCBI Taxonomy" id="8355"/>
    <lineage>
        <taxon>Eukaryota</taxon>
        <taxon>Metazoa</taxon>
        <taxon>Chordata</taxon>
        <taxon>Craniata</taxon>
        <taxon>Vertebrata</taxon>
        <taxon>Euteleostomi</taxon>
        <taxon>Amphibia</taxon>
        <taxon>Batrachia</taxon>
        <taxon>Anura</taxon>
        <taxon>Pipoidea</taxon>
        <taxon>Pipidae</taxon>
        <taxon>Xenopodinae</taxon>
        <taxon>Xenopus</taxon>
        <taxon>Xenopus</taxon>
    </lineage>
</organism>
<accession>A0A974H8Z6</accession>
<proteinExistence type="predicted"/>
<dbReference type="Proteomes" id="UP000694892">
    <property type="component" value="Chromosome 8L"/>
</dbReference>
<protein>
    <submittedName>
        <fullName evidence="1">Uncharacterized protein</fullName>
    </submittedName>
</protein>
<evidence type="ECO:0000313" key="1">
    <source>
        <dbReference type="EMBL" id="OCT69287.1"/>
    </source>
</evidence>
<dbReference type="EMBL" id="CM004480">
    <property type="protein sequence ID" value="OCT69287.1"/>
    <property type="molecule type" value="Genomic_DNA"/>
</dbReference>
<name>A0A974H8Z6_XENLA</name>
<evidence type="ECO:0000313" key="2">
    <source>
        <dbReference type="Proteomes" id="UP000694892"/>
    </source>
</evidence>
<reference evidence="2" key="1">
    <citation type="journal article" date="2016" name="Nature">
        <title>Genome evolution in the allotetraploid frog Xenopus laevis.</title>
        <authorList>
            <person name="Session A.M."/>
            <person name="Uno Y."/>
            <person name="Kwon T."/>
            <person name="Chapman J.A."/>
            <person name="Toyoda A."/>
            <person name="Takahashi S."/>
            <person name="Fukui A."/>
            <person name="Hikosaka A."/>
            <person name="Suzuki A."/>
            <person name="Kondo M."/>
            <person name="van Heeringen S.J."/>
            <person name="Quigley I."/>
            <person name="Heinz S."/>
            <person name="Ogino H."/>
            <person name="Ochi H."/>
            <person name="Hellsten U."/>
            <person name="Lyons J.B."/>
            <person name="Simakov O."/>
            <person name="Putnam N."/>
            <person name="Stites J."/>
            <person name="Kuroki Y."/>
            <person name="Tanaka T."/>
            <person name="Michiue T."/>
            <person name="Watanabe M."/>
            <person name="Bogdanovic O."/>
            <person name="Lister R."/>
            <person name="Georgiou G."/>
            <person name="Paranjpe S.S."/>
            <person name="van Kruijsbergen I."/>
            <person name="Shu S."/>
            <person name="Carlson J."/>
            <person name="Kinoshita T."/>
            <person name="Ohta Y."/>
            <person name="Mawaribuchi S."/>
            <person name="Jenkins J."/>
            <person name="Grimwood J."/>
            <person name="Schmutz J."/>
            <person name="Mitros T."/>
            <person name="Mozaffari S.V."/>
            <person name="Suzuki Y."/>
            <person name="Haramoto Y."/>
            <person name="Yamamoto T.S."/>
            <person name="Takagi C."/>
            <person name="Heald R."/>
            <person name="Miller K."/>
            <person name="Haudenschild C."/>
            <person name="Kitzman J."/>
            <person name="Nakayama T."/>
            <person name="Izutsu Y."/>
            <person name="Robert J."/>
            <person name="Fortriede J."/>
            <person name="Burns K."/>
            <person name="Lotay V."/>
            <person name="Karimi K."/>
            <person name="Yasuoka Y."/>
            <person name="Dichmann D.S."/>
            <person name="Flajnik M.F."/>
            <person name="Houston D.W."/>
            <person name="Shendure J."/>
            <person name="DuPasquier L."/>
            <person name="Vize P.D."/>
            <person name="Zorn A.M."/>
            <person name="Ito M."/>
            <person name="Marcotte E.M."/>
            <person name="Wallingford J.B."/>
            <person name="Ito Y."/>
            <person name="Asashima M."/>
            <person name="Ueno N."/>
            <person name="Matsuda Y."/>
            <person name="Veenstra G.J."/>
            <person name="Fujiyama A."/>
            <person name="Harland R.M."/>
            <person name="Taira M."/>
            <person name="Rokhsar D.S."/>
        </authorList>
    </citation>
    <scope>NUCLEOTIDE SEQUENCE [LARGE SCALE GENOMIC DNA]</scope>
    <source>
        <strain evidence="2">J</strain>
    </source>
</reference>
<gene>
    <name evidence="1" type="ORF">XELAEV_18040599mg</name>
</gene>